<evidence type="ECO:0000313" key="1">
    <source>
        <dbReference type="EMBL" id="KAF6206716.1"/>
    </source>
</evidence>
<organism evidence="1 2">
    <name type="scientific">Apolygus lucorum</name>
    <name type="common">Small green plant bug</name>
    <name type="synonym">Lygocoris lucorum</name>
    <dbReference type="NCBI Taxonomy" id="248454"/>
    <lineage>
        <taxon>Eukaryota</taxon>
        <taxon>Metazoa</taxon>
        <taxon>Ecdysozoa</taxon>
        <taxon>Arthropoda</taxon>
        <taxon>Hexapoda</taxon>
        <taxon>Insecta</taxon>
        <taxon>Pterygota</taxon>
        <taxon>Neoptera</taxon>
        <taxon>Paraneoptera</taxon>
        <taxon>Hemiptera</taxon>
        <taxon>Heteroptera</taxon>
        <taxon>Panheteroptera</taxon>
        <taxon>Cimicomorpha</taxon>
        <taxon>Miridae</taxon>
        <taxon>Mirini</taxon>
        <taxon>Apolygus</taxon>
    </lineage>
</organism>
<comment type="caution">
    <text evidence="1">The sequence shown here is derived from an EMBL/GenBank/DDBJ whole genome shotgun (WGS) entry which is preliminary data.</text>
</comment>
<evidence type="ECO:0000313" key="2">
    <source>
        <dbReference type="Proteomes" id="UP000466442"/>
    </source>
</evidence>
<name>A0A8S9XF54_APOLU</name>
<proteinExistence type="predicted"/>
<protein>
    <submittedName>
        <fullName evidence="1">Uncharacterized protein</fullName>
    </submittedName>
</protein>
<dbReference type="EMBL" id="WIXP02000008">
    <property type="protein sequence ID" value="KAF6206716.1"/>
    <property type="molecule type" value="Genomic_DNA"/>
</dbReference>
<keyword evidence="2" id="KW-1185">Reference proteome</keyword>
<dbReference type="Proteomes" id="UP000466442">
    <property type="component" value="Unassembled WGS sequence"/>
</dbReference>
<dbReference type="OrthoDB" id="10027416at2759"/>
<sequence>MKKVEGKLLDRSARSVRLSHLSPATRYLVCVLGLGQWILPPNTTGPFSDGFPQLNDSQTSRCTEELAPMLSSSDVETRRTVIGLPRHSYAAKDTRKSFMQGV</sequence>
<reference evidence="1" key="1">
    <citation type="journal article" date="2021" name="Mol. Ecol. Resour.">
        <title>Apolygus lucorum genome provides insights into omnivorousness and mesophyll feeding.</title>
        <authorList>
            <person name="Liu Y."/>
            <person name="Liu H."/>
            <person name="Wang H."/>
            <person name="Huang T."/>
            <person name="Liu B."/>
            <person name="Yang B."/>
            <person name="Yin L."/>
            <person name="Li B."/>
            <person name="Zhang Y."/>
            <person name="Zhang S."/>
            <person name="Jiang F."/>
            <person name="Zhang X."/>
            <person name="Ren Y."/>
            <person name="Wang B."/>
            <person name="Wang S."/>
            <person name="Lu Y."/>
            <person name="Wu K."/>
            <person name="Fan W."/>
            <person name="Wang G."/>
        </authorList>
    </citation>
    <scope>NUCLEOTIDE SEQUENCE</scope>
    <source>
        <strain evidence="1">12Hb</strain>
    </source>
</reference>
<gene>
    <name evidence="1" type="ORF">GE061_017952</name>
</gene>
<dbReference type="AlphaFoldDB" id="A0A8S9XF54"/>
<accession>A0A8S9XF54</accession>